<dbReference type="AlphaFoldDB" id="A0A934S4M4"/>
<dbReference type="Gene3D" id="2.60.40.10">
    <property type="entry name" value="Immunoglobulins"/>
    <property type="match status" value="1"/>
</dbReference>
<dbReference type="InterPro" id="IPR013783">
    <property type="entry name" value="Ig-like_fold"/>
</dbReference>
<evidence type="ECO:0000259" key="1">
    <source>
        <dbReference type="SMART" id="SM01217"/>
    </source>
</evidence>
<evidence type="ECO:0000313" key="2">
    <source>
        <dbReference type="EMBL" id="MBK1880651.1"/>
    </source>
</evidence>
<gene>
    <name evidence="2" type="ORF">JIN87_27440</name>
</gene>
<accession>A0A934S4M4</accession>
<keyword evidence="3" id="KW-1185">Reference proteome</keyword>
<evidence type="ECO:0000313" key="3">
    <source>
        <dbReference type="Proteomes" id="UP000617628"/>
    </source>
</evidence>
<organism evidence="2 3">
    <name type="scientific">Pelagicoccus mobilis</name>
    <dbReference type="NCBI Taxonomy" id="415221"/>
    <lineage>
        <taxon>Bacteria</taxon>
        <taxon>Pseudomonadati</taxon>
        <taxon>Verrucomicrobiota</taxon>
        <taxon>Opitutia</taxon>
        <taxon>Puniceicoccales</taxon>
        <taxon>Pelagicoccaceae</taxon>
        <taxon>Pelagicoccus</taxon>
    </lineage>
</organism>
<dbReference type="RefSeq" id="WP_425606477.1">
    <property type="nucleotide sequence ID" value="NZ_JAENIL010000111.1"/>
</dbReference>
<reference evidence="2" key="1">
    <citation type="submission" date="2021-01" db="EMBL/GenBank/DDBJ databases">
        <title>Modified the classification status of verrucomicrobia.</title>
        <authorList>
            <person name="Feng X."/>
        </authorList>
    </citation>
    <scope>NUCLEOTIDE SEQUENCE</scope>
    <source>
        <strain evidence="2">KCTC 13126</strain>
    </source>
</reference>
<dbReference type="Proteomes" id="UP000617628">
    <property type="component" value="Unassembled WGS sequence"/>
</dbReference>
<dbReference type="Pfam" id="PF14310">
    <property type="entry name" value="Fn3-like"/>
    <property type="match status" value="1"/>
</dbReference>
<dbReference type="SMART" id="SM01217">
    <property type="entry name" value="Fn3_like"/>
    <property type="match status" value="1"/>
</dbReference>
<proteinExistence type="predicted"/>
<dbReference type="EMBL" id="JAENIL010000111">
    <property type="protein sequence ID" value="MBK1880651.1"/>
    <property type="molecule type" value="Genomic_DNA"/>
</dbReference>
<sequence>MVTLATSVLAKVSLNSGESTELTLSLDSSAFAFYDPEKSEWKIEPGVFTLNVGSSSSDIRLKLPITIN</sequence>
<comment type="caution">
    <text evidence="2">The sequence shown here is derived from an EMBL/GenBank/DDBJ whole genome shotgun (WGS) entry which is preliminary data.</text>
</comment>
<feature type="domain" description="Fibronectin type III-like" evidence="1">
    <location>
        <begin position="6"/>
        <end position="56"/>
    </location>
</feature>
<name>A0A934S4M4_9BACT</name>
<dbReference type="InterPro" id="IPR026891">
    <property type="entry name" value="Fn3-like"/>
</dbReference>
<protein>
    <submittedName>
        <fullName evidence="2">Fibronectin type III-like domain-contianing protein</fullName>
    </submittedName>
</protein>